<feature type="compositionally biased region" description="Low complexity" evidence="1">
    <location>
        <begin position="588"/>
        <end position="600"/>
    </location>
</feature>
<reference evidence="2 3" key="1">
    <citation type="journal article" date="2018" name="IMA Fungus">
        <title>IMA Genome-F 10: Nine draft genome sequences of Claviceps purpurea s.lat., including C. arundinis, C. humidiphila, and C. cf. spartinae, pseudomolecules for the pitch canker pathogen Fusarium circinatum, draft genome of Davidsoniella eucalypti, Grosmannia galeiformis, Quambalaria eucalypti, and Teratosphaeria destructans.</title>
        <authorList>
            <person name="Wingfield B.D."/>
            <person name="Liu M."/>
            <person name="Nguyen H.D."/>
            <person name="Lane F.A."/>
            <person name="Morgan S.W."/>
            <person name="De Vos L."/>
            <person name="Wilken P.M."/>
            <person name="Duong T.A."/>
            <person name="Aylward J."/>
            <person name="Coetzee M.P."/>
            <person name="Dadej K."/>
            <person name="De Beer Z.W."/>
            <person name="Findlay W."/>
            <person name="Havenga M."/>
            <person name="Kolarik M."/>
            <person name="Menzies J.G."/>
            <person name="Naidoo K."/>
            <person name="Pochopski O."/>
            <person name="Shoukouhi P."/>
            <person name="Santana Q.C."/>
            <person name="Seifert K.A."/>
            <person name="Soal N."/>
            <person name="Steenkamp E.T."/>
            <person name="Tatham C.T."/>
            <person name="van der Nest M.A."/>
            <person name="Wingfield M.J."/>
        </authorList>
    </citation>
    <scope>NUCLEOTIDE SEQUENCE [LARGE SCALE GENOMIC DNA]</scope>
    <source>
        <strain evidence="2">CMW44962</strain>
    </source>
</reference>
<feature type="region of interest" description="Disordered" evidence="1">
    <location>
        <begin position="526"/>
        <end position="678"/>
    </location>
</feature>
<feature type="compositionally biased region" description="Basic and acidic residues" evidence="1">
    <location>
        <begin position="390"/>
        <end position="407"/>
    </location>
</feature>
<feature type="compositionally biased region" description="Basic and acidic residues" evidence="1">
    <location>
        <begin position="668"/>
        <end position="678"/>
    </location>
</feature>
<feature type="region of interest" description="Disordered" evidence="1">
    <location>
        <begin position="230"/>
        <end position="264"/>
    </location>
</feature>
<feature type="compositionally biased region" description="Low complexity" evidence="1">
    <location>
        <begin position="546"/>
        <end position="555"/>
    </location>
</feature>
<organism evidence="2 3">
    <name type="scientific">Teratosphaeria destructans</name>
    <dbReference type="NCBI Taxonomy" id="418781"/>
    <lineage>
        <taxon>Eukaryota</taxon>
        <taxon>Fungi</taxon>
        <taxon>Dikarya</taxon>
        <taxon>Ascomycota</taxon>
        <taxon>Pezizomycotina</taxon>
        <taxon>Dothideomycetes</taxon>
        <taxon>Dothideomycetidae</taxon>
        <taxon>Mycosphaerellales</taxon>
        <taxon>Teratosphaeriaceae</taxon>
        <taxon>Teratosphaeria</taxon>
    </lineage>
</organism>
<sequence length="759" mass="82482">SISPTQARQWSFKSLLTACHALSTWFLDAAPAAISSRASSRESMDQLLVTSSSNRRRKIDIESVFDSPQEPSRTSISPSERVVEGNLHVRRLRDVISGYGIWKGDLDAGSLPVIVTLTLDARESCHEKYASKTVGTWANGGADELENDGIALEYELEHKVTNEIVSTTRQTKHGRHFEQTRFGKQPWTKLVFHYRFQAASSELVTGLTHAFEPLIDPQSFMRGSMATKKALNQKSRKVRDGSRTVAETASRESSAGIFVSPNPPGPPLAKRKLFGTPLQTGFEEYNREPYSIEAGIRSKYEDSFRTMSEQGSSVAKAAGEDVAEVFGGAPGNALEDQAPAATMTTMPPPFVSGGGGIGSEGHEDTFSRASSVIVNEHDITSVPAEAEARVRQEEGLHSNPDAKRENGTHNNLRVTNNSSTEGEYAAQQSETTTGTITEERAQNEPGKMSEIRTWFPSPSKSPEVMSITVKGRTITADEVGWHIKTSGSTLLELASALMMREEFEHNRHLARQFVKLVQNVGYRKATEPNTYHLKPRTTSPQPAAPPSQEQQASPEGIAQENNSSASSQGGGSSATAGDLAEQVKMQEAQAQASTSAAPAPRSGTCDVTNTAVNTATPQPATGKRPASAMTLAGDDDDDNNNNNSRESTPLGKRQRRGEQAARKAAAMKQRDELRAKKAAAEAARDLKAKEKERELALKAERAAAEAERDRLAEEEIARLLAEGEGLAEEVEEVEKEGLALSLEVEELVEERVEDEELTE</sequence>
<feature type="compositionally biased region" description="Basic and acidic residues" evidence="1">
    <location>
        <begin position="437"/>
        <end position="450"/>
    </location>
</feature>
<evidence type="ECO:0000313" key="2">
    <source>
        <dbReference type="EMBL" id="KAH9845353.1"/>
    </source>
</evidence>
<gene>
    <name evidence="2" type="ORF">Tdes44962_MAKER06710</name>
</gene>
<feature type="region of interest" description="Disordered" evidence="1">
    <location>
        <begin position="390"/>
        <end position="463"/>
    </location>
</feature>
<feature type="compositionally biased region" description="Polar residues" evidence="1">
    <location>
        <begin position="605"/>
        <end position="619"/>
    </location>
</feature>
<dbReference type="EMBL" id="RIBY02000091">
    <property type="protein sequence ID" value="KAH9845353.1"/>
    <property type="molecule type" value="Genomic_DNA"/>
</dbReference>
<feature type="non-terminal residue" evidence="2">
    <location>
        <position position="1"/>
    </location>
</feature>
<proteinExistence type="predicted"/>
<comment type="caution">
    <text evidence="2">The sequence shown here is derived from an EMBL/GenBank/DDBJ whole genome shotgun (WGS) entry which is preliminary data.</text>
</comment>
<accession>A0A9W7T184</accession>
<dbReference type="OrthoDB" id="3648067at2759"/>
<feature type="compositionally biased region" description="Low complexity" evidence="1">
    <location>
        <begin position="563"/>
        <end position="577"/>
    </location>
</feature>
<reference evidence="2 3" key="2">
    <citation type="journal article" date="2021" name="Curr. Genet.">
        <title>Genetic response to nitrogen starvation in the aggressive Eucalyptus foliar pathogen Teratosphaeria destructans.</title>
        <authorList>
            <person name="Havenga M."/>
            <person name="Wingfield B.D."/>
            <person name="Wingfield M.J."/>
            <person name="Dreyer L.L."/>
            <person name="Roets F."/>
            <person name="Aylward J."/>
        </authorList>
    </citation>
    <scope>NUCLEOTIDE SEQUENCE [LARGE SCALE GENOMIC DNA]</scope>
    <source>
        <strain evidence="2">CMW44962</strain>
    </source>
</reference>
<evidence type="ECO:0000256" key="1">
    <source>
        <dbReference type="SAM" id="MobiDB-lite"/>
    </source>
</evidence>
<name>A0A9W7T184_9PEZI</name>
<protein>
    <submittedName>
        <fullName evidence="2">Uncharacterized protein</fullName>
    </submittedName>
</protein>
<keyword evidence="3" id="KW-1185">Reference proteome</keyword>
<dbReference type="AlphaFoldDB" id="A0A9W7T184"/>
<feature type="compositionally biased region" description="Polar residues" evidence="1">
    <location>
        <begin position="408"/>
        <end position="436"/>
    </location>
</feature>
<evidence type="ECO:0000313" key="3">
    <source>
        <dbReference type="Proteomes" id="UP001138500"/>
    </source>
</evidence>
<dbReference type="Proteomes" id="UP001138500">
    <property type="component" value="Unassembled WGS sequence"/>
</dbReference>